<feature type="signal peptide" evidence="1">
    <location>
        <begin position="1"/>
        <end position="17"/>
    </location>
</feature>
<sequence length="40" mass="4849">MLLFSLIICNYIMCMLCFESQKSILIARVQVFFEQQKLRF</sequence>
<feature type="chain" id="PRO_5002430857" evidence="1">
    <location>
        <begin position="18"/>
        <end position="40"/>
    </location>
</feature>
<accession>A0A0E9PVF3</accession>
<reference evidence="2" key="2">
    <citation type="journal article" date="2015" name="Fish Shellfish Immunol.">
        <title>Early steps in the European eel (Anguilla anguilla)-Vibrio vulnificus interaction in the gills: Role of the RtxA13 toxin.</title>
        <authorList>
            <person name="Callol A."/>
            <person name="Pajuelo D."/>
            <person name="Ebbesson L."/>
            <person name="Teles M."/>
            <person name="MacKenzie S."/>
            <person name="Amaro C."/>
        </authorList>
    </citation>
    <scope>NUCLEOTIDE SEQUENCE</scope>
</reference>
<organism evidence="2">
    <name type="scientific">Anguilla anguilla</name>
    <name type="common">European freshwater eel</name>
    <name type="synonym">Muraena anguilla</name>
    <dbReference type="NCBI Taxonomy" id="7936"/>
    <lineage>
        <taxon>Eukaryota</taxon>
        <taxon>Metazoa</taxon>
        <taxon>Chordata</taxon>
        <taxon>Craniata</taxon>
        <taxon>Vertebrata</taxon>
        <taxon>Euteleostomi</taxon>
        <taxon>Actinopterygii</taxon>
        <taxon>Neopterygii</taxon>
        <taxon>Teleostei</taxon>
        <taxon>Anguilliformes</taxon>
        <taxon>Anguillidae</taxon>
        <taxon>Anguilla</taxon>
    </lineage>
</organism>
<name>A0A0E9PVF3_ANGAN</name>
<dbReference type="EMBL" id="GBXM01100749">
    <property type="protein sequence ID" value="JAH07828.1"/>
    <property type="molecule type" value="Transcribed_RNA"/>
</dbReference>
<evidence type="ECO:0000256" key="1">
    <source>
        <dbReference type="SAM" id="SignalP"/>
    </source>
</evidence>
<evidence type="ECO:0000313" key="2">
    <source>
        <dbReference type="EMBL" id="JAH07828.1"/>
    </source>
</evidence>
<keyword evidence="1" id="KW-0732">Signal</keyword>
<proteinExistence type="predicted"/>
<reference evidence="2" key="1">
    <citation type="submission" date="2014-11" db="EMBL/GenBank/DDBJ databases">
        <authorList>
            <person name="Amaro Gonzalez C."/>
        </authorList>
    </citation>
    <scope>NUCLEOTIDE SEQUENCE</scope>
</reference>
<dbReference type="AlphaFoldDB" id="A0A0E9PVF3"/>
<protein>
    <submittedName>
        <fullName evidence="2">Uncharacterized protein</fullName>
    </submittedName>
</protein>